<evidence type="ECO:0000313" key="15">
    <source>
        <dbReference type="Ensembl" id="ENSCPRP00005000375.1"/>
    </source>
</evidence>
<dbReference type="SUPFAM" id="SSF48726">
    <property type="entry name" value="Immunoglobulin"/>
    <property type="match status" value="1"/>
</dbReference>
<keyword evidence="11" id="KW-0393">Immunoglobulin domain</keyword>
<evidence type="ECO:0000256" key="2">
    <source>
        <dbReference type="ARBA" id="ARBA00004613"/>
    </source>
</evidence>
<dbReference type="OMA" id="YSACHFR"/>
<evidence type="ECO:0000256" key="6">
    <source>
        <dbReference type="ARBA" id="ARBA00022729"/>
    </source>
</evidence>
<keyword evidence="7" id="KW-1133">Transmembrane helix</keyword>
<evidence type="ECO:0000259" key="13">
    <source>
        <dbReference type="SMART" id="SM00406"/>
    </source>
</evidence>
<evidence type="ECO:0000256" key="11">
    <source>
        <dbReference type="ARBA" id="ARBA00023319"/>
    </source>
</evidence>
<dbReference type="InterPro" id="IPR013106">
    <property type="entry name" value="Ig_V-set"/>
</dbReference>
<evidence type="ECO:0000256" key="12">
    <source>
        <dbReference type="SAM" id="SignalP"/>
    </source>
</evidence>
<dbReference type="SMART" id="SM00409">
    <property type="entry name" value="IG"/>
    <property type="match status" value="1"/>
</dbReference>
<dbReference type="InterPro" id="IPR003599">
    <property type="entry name" value="Ig_sub"/>
</dbReference>
<dbReference type="Ensembl" id="ENSCPRT00005000456.1">
    <property type="protein sequence ID" value="ENSCPRP00005000375.1"/>
    <property type="gene ID" value="ENSCPRG00005000319.1"/>
</dbReference>
<keyword evidence="10" id="KW-0325">Glycoprotein</keyword>
<proteinExistence type="predicted"/>
<organism evidence="15 16">
    <name type="scientific">Crocodylus porosus</name>
    <name type="common">Saltwater crocodile</name>
    <name type="synonym">Estuarine crocodile</name>
    <dbReference type="NCBI Taxonomy" id="8502"/>
    <lineage>
        <taxon>Eukaryota</taxon>
        <taxon>Metazoa</taxon>
        <taxon>Chordata</taxon>
        <taxon>Craniata</taxon>
        <taxon>Vertebrata</taxon>
        <taxon>Euteleostomi</taxon>
        <taxon>Archelosauria</taxon>
        <taxon>Archosauria</taxon>
        <taxon>Crocodylia</taxon>
        <taxon>Longirostres</taxon>
        <taxon>Crocodylidae</taxon>
        <taxon>Crocodylus</taxon>
    </lineage>
</organism>
<reference evidence="15" key="1">
    <citation type="submission" date="2025-08" db="UniProtKB">
        <authorList>
            <consortium name="Ensembl"/>
        </authorList>
    </citation>
    <scope>IDENTIFICATION</scope>
</reference>
<keyword evidence="6 12" id="KW-0732">Signal</keyword>
<dbReference type="PANTHER" id="PTHR11860:SF82">
    <property type="entry name" value="POLYMERIC IMMUNOGLOBULIN RECEPTOR"/>
    <property type="match status" value="1"/>
</dbReference>
<dbReference type="CDD" id="cd05716">
    <property type="entry name" value="IgV_pIgR_like"/>
    <property type="match status" value="1"/>
</dbReference>
<evidence type="ECO:0000256" key="7">
    <source>
        <dbReference type="ARBA" id="ARBA00022989"/>
    </source>
</evidence>
<dbReference type="InterPro" id="IPR013783">
    <property type="entry name" value="Ig-like_fold"/>
</dbReference>
<evidence type="ECO:0000256" key="8">
    <source>
        <dbReference type="ARBA" id="ARBA00023136"/>
    </source>
</evidence>
<comment type="subcellular location">
    <subcellularLocation>
        <location evidence="1">Cell membrane</location>
        <topology evidence="1">Single-pass type I membrane protein</topology>
    </subcellularLocation>
    <subcellularLocation>
        <location evidence="2">Secreted</location>
    </subcellularLocation>
</comment>
<dbReference type="Pfam" id="PF07686">
    <property type="entry name" value="V-set"/>
    <property type="match status" value="1"/>
</dbReference>
<evidence type="ECO:0000256" key="9">
    <source>
        <dbReference type="ARBA" id="ARBA00023157"/>
    </source>
</evidence>
<evidence type="ECO:0008006" key="17">
    <source>
        <dbReference type="Google" id="ProtNLM"/>
    </source>
</evidence>
<dbReference type="InterPro" id="IPR036179">
    <property type="entry name" value="Ig-like_dom_sf"/>
</dbReference>
<dbReference type="GeneTree" id="ENSGT00950000182977"/>
<dbReference type="InterPro" id="IPR050671">
    <property type="entry name" value="CD300_family_receptors"/>
</dbReference>
<evidence type="ECO:0000256" key="1">
    <source>
        <dbReference type="ARBA" id="ARBA00004251"/>
    </source>
</evidence>
<evidence type="ECO:0000259" key="14">
    <source>
        <dbReference type="SMART" id="SM00409"/>
    </source>
</evidence>
<protein>
    <recommendedName>
        <fullName evidence="17">Ig-like domain-containing protein</fullName>
    </recommendedName>
</protein>
<keyword evidence="3" id="KW-1003">Cell membrane</keyword>
<name>A0A7M4FP59_CROPO</name>
<feature type="chain" id="PRO_5029477515" description="Ig-like domain-containing protein" evidence="12">
    <location>
        <begin position="18"/>
        <end position="166"/>
    </location>
</feature>
<keyword evidence="4" id="KW-0964">Secreted</keyword>
<keyword evidence="8" id="KW-0472">Membrane</keyword>
<dbReference type="PANTHER" id="PTHR11860">
    <property type="entry name" value="POLYMERIC-IMMUNOGLOBULIN RECEPTOR"/>
    <property type="match status" value="1"/>
</dbReference>
<dbReference type="GO" id="GO:0005886">
    <property type="term" value="C:plasma membrane"/>
    <property type="evidence" value="ECO:0007669"/>
    <property type="project" value="UniProtKB-SubCell"/>
</dbReference>
<keyword evidence="16" id="KW-1185">Reference proteome</keyword>
<feature type="domain" description="Immunoglobulin V-set" evidence="13">
    <location>
        <begin position="32"/>
        <end position="108"/>
    </location>
</feature>
<keyword evidence="5" id="KW-0812">Transmembrane</keyword>
<evidence type="ECO:0000313" key="16">
    <source>
        <dbReference type="Proteomes" id="UP000594220"/>
    </source>
</evidence>
<dbReference type="GO" id="GO:0005576">
    <property type="term" value="C:extracellular region"/>
    <property type="evidence" value="ECO:0007669"/>
    <property type="project" value="UniProtKB-SubCell"/>
</dbReference>
<feature type="signal peptide" evidence="12">
    <location>
        <begin position="1"/>
        <end position="17"/>
    </location>
</feature>
<evidence type="ECO:0000256" key="5">
    <source>
        <dbReference type="ARBA" id="ARBA00022692"/>
    </source>
</evidence>
<reference evidence="15" key="2">
    <citation type="submission" date="2025-09" db="UniProtKB">
        <authorList>
            <consortium name="Ensembl"/>
        </authorList>
    </citation>
    <scope>IDENTIFICATION</scope>
</reference>
<evidence type="ECO:0000256" key="3">
    <source>
        <dbReference type="ARBA" id="ARBA00022475"/>
    </source>
</evidence>
<feature type="domain" description="Immunoglobulin" evidence="14">
    <location>
        <begin position="22"/>
        <end position="128"/>
    </location>
</feature>
<keyword evidence="9" id="KW-1015">Disulfide bond</keyword>
<evidence type="ECO:0000256" key="10">
    <source>
        <dbReference type="ARBA" id="ARBA00023180"/>
    </source>
</evidence>
<dbReference type="AlphaFoldDB" id="A0A7M4FP59"/>
<dbReference type="GO" id="GO:0004888">
    <property type="term" value="F:transmembrane signaling receptor activity"/>
    <property type="evidence" value="ECO:0007669"/>
    <property type="project" value="TreeGrafter"/>
</dbReference>
<dbReference type="Gene3D" id="2.60.40.10">
    <property type="entry name" value="Immunoglobulins"/>
    <property type="match status" value="1"/>
</dbReference>
<dbReference type="SMART" id="SM00406">
    <property type="entry name" value="IGv"/>
    <property type="match status" value="1"/>
</dbReference>
<evidence type="ECO:0000256" key="4">
    <source>
        <dbReference type="ARBA" id="ARBA00022525"/>
    </source>
</evidence>
<dbReference type="Proteomes" id="UP000594220">
    <property type="component" value="Unplaced"/>
</dbReference>
<accession>A0A7M4FP59</accession>
<sequence length="166" mass="18896">RGILFLLWIWNIESVGSTIFGPRIVTGLVGGSVTVRCFYPDTSVNRHDRKYWCKESTRRCETIVSSNGYVHPKYQDRANLTDYPDQGIFVVTMSNLEQKDMGAYKCGIVEVDVIQGTVASRLVEIIIFPFLSFYSACHFRDYSRTIAGFSAAGTWRGGNKMHFWTK</sequence>